<keyword evidence="1" id="KW-0732">Signal</keyword>
<gene>
    <name evidence="2" type="ORF">D5018_13510</name>
</gene>
<evidence type="ECO:0000313" key="2">
    <source>
        <dbReference type="EMBL" id="RLV59154.1"/>
    </source>
</evidence>
<dbReference type="SUPFAM" id="SSF53649">
    <property type="entry name" value="Alkaline phosphatase-like"/>
    <property type="match status" value="1"/>
</dbReference>
<dbReference type="InterPro" id="IPR002591">
    <property type="entry name" value="Phosphodiest/P_Trfase"/>
</dbReference>
<name>A0A3L8PV18_9GAMM</name>
<sequence>MKKITYLILLLSLSISATAQDRKLILVTIDGLRWQEVFQGIQPDIANNTKYTPNKTPLIKELETLPANKAKQKLMPFLWQTIAEQGVIIGNRNKGSVMSVSNRWNFSYPGYSEIFTGVTNPKLNSNAKVNNPEISFLEWLQNHRNYKNVAVFGGWDVFPYILNTQRSRLHVNAGFASEKGTSAKLKLLNQLQTQIPSPWTTVRLDAFTHHYALEHLKTHKPKVMAISYGETDDFAHDGRYDHYISATRRTDNFIKDLWQQLQSLPEYKNNTNILIVTDHGRGSAARDWMHHASKASLSGYMKKLKPEFPQGIVGSEHIWMAAIGPDIKSIGDMPTAKELKQNQIAATALTLLNESFKAFNPKAGKPILEIIK</sequence>
<dbReference type="EMBL" id="QZEI01000042">
    <property type="protein sequence ID" value="RLV59154.1"/>
    <property type="molecule type" value="Genomic_DNA"/>
</dbReference>
<feature type="chain" id="PRO_5018073402" evidence="1">
    <location>
        <begin position="20"/>
        <end position="372"/>
    </location>
</feature>
<dbReference type="InterPro" id="IPR017850">
    <property type="entry name" value="Alkaline_phosphatase_core_sf"/>
</dbReference>
<dbReference type="RefSeq" id="WP_121839527.1">
    <property type="nucleotide sequence ID" value="NZ_ML014791.1"/>
</dbReference>
<reference evidence="2 3" key="1">
    <citation type="submission" date="2018-09" db="EMBL/GenBank/DDBJ databases">
        <title>Phylogeny of the Shewanellaceae, and recommendation for two new genera, Pseudoshewanella and Parashewanella.</title>
        <authorList>
            <person name="Wang G."/>
        </authorList>
    </citation>
    <scope>NUCLEOTIDE SEQUENCE [LARGE SCALE GENOMIC DNA]</scope>
    <source>
        <strain evidence="2 3">C51</strain>
    </source>
</reference>
<dbReference type="Gene3D" id="3.40.720.10">
    <property type="entry name" value="Alkaline Phosphatase, subunit A"/>
    <property type="match status" value="1"/>
</dbReference>
<keyword evidence="3" id="KW-1185">Reference proteome</keyword>
<dbReference type="Pfam" id="PF01663">
    <property type="entry name" value="Phosphodiest"/>
    <property type="match status" value="1"/>
</dbReference>
<proteinExistence type="predicted"/>
<feature type="signal peptide" evidence="1">
    <location>
        <begin position="1"/>
        <end position="19"/>
    </location>
</feature>
<dbReference type="AlphaFoldDB" id="A0A3L8PV18"/>
<evidence type="ECO:0000256" key="1">
    <source>
        <dbReference type="SAM" id="SignalP"/>
    </source>
</evidence>
<organism evidence="2 3">
    <name type="scientific">Parashewanella curva</name>
    <dbReference type="NCBI Taxonomy" id="2338552"/>
    <lineage>
        <taxon>Bacteria</taxon>
        <taxon>Pseudomonadati</taxon>
        <taxon>Pseudomonadota</taxon>
        <taxon>Gammaproteobacteria</taxon>
        <taxon>Alteromonadales</taxon>
        <taxon>Shewanellaceae</taxon>
        <taxon>Parashewanella</taxon>
    </lineage>
</organism>
<accession>A0A3L8PV18</accession>
<dbReference type="Proteomes" id="UP000281474">
    <property type="component" value="Unassembled WGS sequence"/>
</dbReference>
<protein>
    <submittedName>
        <fullName evidence="2">Phosphoglyceromutase</fullName>
    </submittedName>
</protein>
<comment type="caution">
    <text evidence="2">The sequence shown here is derived from an EMBL/GenBank/DDBJ whole genome shotgun (WGS) entry which is preliminary data.</text>
</comment>
<evidence type="ECO:0000313" key="3">
    <source>
        <dbReference type="Proteomes" id="UP000281474"/>
    </source>
</evidence>
<dbReference type="OrthoDB" id="9791578at2"/>